<dbReference type="SMART" id="SM00922">
    <property type="entry name" value="MR_MLE"/>
    <property type="match status" value="1"/>
</dbReference>
<comment type="catalytic activity">
    <reaction evidence="4">
        <text>D-gluconate = 2-dehydro-3-deoxy-D-gluconate + H2O</text>
        <dbReference type="Rhea" id="RHEA:21612"/>
        <dbReference type="ChEBI" id="CHEBI:15377"/>
        <dbReference type="ChEBI" id="CHEBI:18391"/>
        <dbReference type="ChEBI" id="CHEBI:57990"/>
        <dbReference type="EC" id="4.2.1.39"/>
    </reaction>
</comment>
<organism evidence="8 9">
    <name type="scientific">Candidatus Marsarchaeota G2 archaeon OSP_D</name>
    <dbReference type="NCBI Taxonomy" id="1978157"/>
    <lineage>
        <taxon>Archaea</taxon>
        <taxon>Candidatus Marsarchaeota</taxon>
        <taxon>Candidatus Marsarchaeota group 2</taxon>
    </lineage>
</organism>
<dbReference type="FunFam" id="3.20.20.120:FF:000005">
    <property type="entry name" value="Putative L-rhamnonate dehydratase"/>
    <property type="match status" value="1"/>
</dbReference>
<dbReference type="EC" id="4.2.1.39" evidence="6"/>
<dbReference type="PANTHER" id="PTHR48080">
    <property type="entry name" value="D-GALACTONATE DEHYDRATASE-RELATED"/>
    <property type="match status" value="1"/>
</dbReference>
<sequence length="394" mass="44385">MEIRDFEVYQLGSGVAKGQTWASAAIILRVTTSDGVVGYGEVVPTLRVQPVIASLREVGRVYRGKDPFNFERNRWEWYKHDFYLSESFESTTALSAFDTACWDVVGKVLGAPIHALIGGSFRDRVRVYANGWYQDCVMPEEWYTRTKEVVSKGYSALKFDPFGAYFDWIDREGIRLAVERVKAVRDAAGGGVELLIEHHGRFNPNSAIAVARALEEFDPLFAEEPVHPENVEGLAKYRQATRLRIALGERVLTKQHFVTLAQRGLVDFFQADVANVGGPTEAKKMAVLAEAYGVEMAYHNAFGPIQNAVTIQLDASIPNFLIQESFYDFFPQWKRDLVYNSTPVVGGHYQVSKKPGLGVDVNEKLLEELRVEGQEYFNPDEPVWVIGGTWKNTR</sequence>
<gene>
    <name evidence="8" type="ORF">B9Q03_09450</name>
</gene>
<evidence type="ECO:0000256" key="1">
    <source>
        <dbReference type="ARBA" id="ARBA00022723"/>
    </source>
</evidence>
<proteinExistence type="inferred from homology"/>
<feature type="domain" description="Mandelate racemase/muconate lactonizing enzyme C-terminal" evidence="7">
    <location>
        <begin position="139"/>
        <end position="244"/>
    </location>
</feature>
<dbReference type="InterPro" id="IPR029017">
    <property type="entry name" value="Enolase-like_N"/>
</dbReference>
<dbReference type="SFLD" id="SFLDS00001">
    <property type="entry name" value="Enolase"/>
    <property type="match status" value="1"/>
</dbReference>
<evidence type="ECO:0000313" key="8">
    <source>
        <dbReference type="EMBL" id="PSN88300.1"/>
    </source>
</evidence>
<dbReference type="Pfam" id="PF13378">
    <property type="entry name" value="MR_MLE_C"/>
    <property type="match status" value="1"/>
</dbReference>
<keyword evidence="3" id="KW-0456">Lyase</keyword>
<dbReference type="InterPro" id="IPR029065">
    <property type="entry name" value="Enolase_C-like"/>
</dbReference>
<dbReference type="SFLD" id="SFLDG00179">
    <property type="entry name" value="mandelate_racemase"/>
    <property type="match status" value="1"/>
</dbReference>
<dbReference type="InterPro" id="IPR036849">
    <property type="entry name" value="Enolase-like_C_sf"/>
</dbReference>
<dbReference type="PANTHER" id="PTHR48080:SF2">
    <property type="entry name" value="D-GALACTONATE DEHYDRATASE"/>
    <property type="match status" value="1"/>
</dbReference>
<evidence type="ECO:0000259" key="7">
    <source>
        <dbReference type="SMART" id="SM00922"/>
    </source>
</evidence>
<dbReference type="AlphaFoldDB" id="A0A2R6APJ7"/>
<evidence type="ECO:0000256" key="2">
    <source>
        <dbReference type="ARBA" id="ARBA00022842"/>
    </source>
</evidence>
<evidence type="ECO:0000256" key="5">
    <source>
        <dbReference type="ARBA" id="ARBA00061582"/>
    </source>
</evidence>
<dbReference type="SUPFAM" id="SSF51604">
    <property type="entry name" value="Enolase C-terminal domain-like"/>
    <property type="match status" value="1"/>
</dbReference>
<dbReference type="InterPro" id="IPR013341">
    <property type="entry name" value="Mandelate_racemase_N_dom"/>
</dbReference>
<dbReference type="GO" id="GO:0047929">
    <property type="term" value="F:gluconate dehydratase activity"/>
    <property type="evidence" value="ECO:0007669"/>
    <property type="project" value="UniProtKB-EC"/>
</dbReference>
<keyword evidence="1" id="KW-0479">Metal-binding</keyword>
<protein>
    <recommendedName>
        <fullName evidence="6">gluconate dehydratase</fullName>
        <ecNumber evidence="6">4.2.1.39</ecNumber>
    </recommendedName>
</protein>
<dbReference type="InterPro" id="IPR034593">
    <property type="entry name" value="DgoD-like"/>
</dbReference>
<dbReference type="CDD" id="cd03316">
    <property type="entry name" value="MR_like"/>
    <property type="match status" value="1"/>
</dbReference>
<reference evidence="8 9" key="1">
    <citation type="submission" date="2017-04" db="EMBL/GenBank/DDBJ databases">
        <title>Novel microbial lineages endemic to geothermal iron-oxide mats fill important gaps in the evolutionary history of Archaea.</title>
        <authorList>
            <person name="Jay Z.J."/>
            <person name="Beam J.P."/>
            <person name="Dlakic M."/>
            <person name="Rusch D.B."/>
            <person name="Kozubal M.A."/>
            <person name="Inskeep W.P."/>
        </authorList>
    </citation>
    <scope>NUCLEOTIDE SEQUENCE [LARGE SCALE GENOMIC DNA]</scope>
    <source>
        <strain evidence="8">OSP_D</strain>
    </source>
</reference>
<keyword evidence="2" id="KW-0460">Magnesium</keyword>
<dbReference type="InterPro" id="IPR013342">
    <property type="entry name" value="Mandelate_racemase_C"/>
</dbReference>
<dbReference type="GO" id="GO:0046872">
    <property type="term" value="F:metal ion binding"/>
    <property type="evidence" value="ECO:0007669"/>
    <property type="project" value="UniProtKB-KW"/>
</dbReference>
<evidence type="ECO:0000256" key="6">
    <source>
        <dbReference type="ARBA" id="ARBA00066770"/>
    </source>
</evidence>
<comment type="similarity">
    <text evidence="5">Belongs to the mandelate racemase/muconate lactonizing enzyme family. GaD subfamily.</text>
</comment>
<dbReference type="Gene3D" id="3.20.20.120">
    <property type="entry name" value="Enolase-like C-terminal domain"/>
    <property type="match status" value="1"/>
</dbReference>
<dbReference type="Proteomes" id="UP000240322">
    <property type="component" value="Unassembled WGS sequence"/>
</dbReference>
<name>A0A2R6APJ7_9ARCH</name>
<dbReference type="SUPFAM" id="SSF54826">
    <property type="entry name" value="Enolase N-terminal domain-like"/>
    <property type="match status" value="1"/>
</dbReference>
<dbReference type="Gene3D" id="3.30.390.10">
    <property type="entry name" value="Enolase-like, N-terminal domain"/>
    <property type="match status" value="1"/>
</dbReference>
<accession>A0A2R6APJ7</accession>
<evidence type="ECO:0000313" key="9">
    <source>
        <dbReference type="Proteomes" id="UP000240322"/>
    </source>
</evidence>
<evidence type="ECO:0000256" key="4">
    <source>
        <dbReference type="ARBA" id="ARBA00050848"/>
    </source>
</evidence>
<evidence type="ECO:0000256" key="3">
    <source>
        <dbReference type="ARBA" id="ARBA00023239"/>
    </source>
</evidence>
<comment type="caution">
    <text evidence="8">The sequence shown here is derived from an EMBL/GenBank/DDBJ whole genome shotgun (WGS) entry which is preliminary data.</text>
</comment>
<dbReference type="EMBL" id="NEXE01000125">
    <property type="protein sequence ID" value="PSN88300.1"/>
    <property type="molecule type" value="Genomic_DNA"/>
</dbReference>
<dbReference type="Pfam" id="PF02746">
    <property type="entry name" value="MR_MLE_N"/>
    <property type="match status" value="1"/>
</dbReference>